<accession>A0A8T0RC16</accession>
<feature type="transmembrane region" description="Helical" evidence="2">
    <location>
        <begin position="83"/>
        <end position="116"/>
    </location>
</feature>
<evidence type="ECO:0000256" key="1">
    <source>
        <dbReference type="SAM" id="MobiDB-lite"/>
    </source>
</evidence>
<reference evidence="3" key="1">
    <citation type="submission" date="2020-05" db="EMBL/GenBank/DDBJ databases">
        <title>WGS assembly of Panicum virgatum.</title>
        <authorList>
            <person name="Lovell J.T."/>
            <person name="Jenkins J."/>
            <person name="Shu S."/>
            <person name="Juenger T.E."/>
            <person name="Schmutz J."/>
        </authorList>
    </citation>
    <scope>NUCLEOTIDE SEQUENCE</scope>
    <source>
        <strain evidence="3">AP13</strain>
    </source>
</reference>
<evidence type="ECO:0000313" key="3">
    <source>
        <dbReference type="EMBL" id="KAG2582630.1"/>
    </source>
</evidence>
<dbReference type="PANTHER" id="PTHR33115:SF78">
    <property type="match status" value="1"/>
</dbReference>
<evidence type="ECO:0000313" key="4">
    <source>
        <dbReference type="Proteomes" id="UP000823388"/>
    </source>
</evidence>
<feature type="transmembrane region" description="Helical" evidence="2">
    <location>
        <begin position="38"/>
        <end position="56"/>
    </location>
</feature>
<proteinExistence type="predicted"/>
<feature type="transmembrane region" description="Helical" evidence="2">
    <location>
        <begin position="12"/>
        <end position="32"/>
    </location>
</feature>
<dbReference type="Proteomes" id="UP000823388">
    <property type="component" value="Chromosome 6K"/>
</dbReference>
<keyword evidence="2" id="KW-0472">Membrane</keyword>
<name>A0A8T0RC16_PANVG</name>
<feature type="region of interest" description="Disordered" evidence="1">
    <location>
        <begin position="456"/>
        <end position="476"/>
    </location>
</feature>
<sequence>MFIGYVSVAIRGLRYLVLTWTTVVLLGGFVSLLQKKDFWPLTIITLVQMAGASFNVSLKEKVQNIGVCFVGLQVSMFSADSRALITVGAAIAMLLQIVVVVAILFPLGAVYVLGLYMSTGISLWRLVQRDYVVADGDPSKANLRPALDVLYSLALVQGALLCYRAVFSLSRREKVVTERTLKKYQFDDDDTRRPVLDYFRETMAGCEKDPSFARGRNLITYALDLMASTSSESYLSGARIIDTLLGRCQYEPSIRAEKEERPWLSFCVAERLLESASGTQLLWKLLRRLASTVPLPDDDQEQEARARTARILEHLGMKIPLAQFLGGVQCIASLLETSSSRPRWEEVLQGMRILRSLAANRGNVGIIRGTPGLVAKITAPLDPDRQLQRPAGHEAWNTLALESLVLIGRLMDAPGESRDDECLKDMKKATADAMPKVLGQLAVQIQTELRLRFSPPGADLEGQVSRTPNQRRQSKSTKLQALLPECLVVCDLLDGADQGLAHQLDDFAAQICSAIGRPFSNWAALAEEVRKSLKEAEN</sequence>
<comment type="caution">
    <text evidence="3">The sequence shown here is derived from an EMBL/GenBank/DDBJ whole genome shotgun (WGS) entry which is preliminary data.</text>
</comment>
<evidence type="ECO:0000256" key="2">
    <source>
        <dbReference type="SAM" id="Phobius"/>
    </source>
</evidence>
<feature type="compositionally biased region" description="Polar residues" evidence="1">
    <location>
        <begin position="464"/>
        <end position="476"/>
    </location>
</feature>
<dbReference type="AlphaFoldDB" id="A0A8T0RC16"/>
<dbReference type="EMBL" id="CM029047">
    <property type="protein sequence ID" value="KAG2582630.1"/>
    <property type="molecule type" value="Genomic_DNA"/>
</dbReference>
<protein>
    <submittedName>
        <fullName evidence="3">Uncharacterized protein</fullName>
    </submittedName>
</protein>
<gene>
    <name evidence="3" type="ORF">PVAP13_6KG185300</name>
</gene>
<organism evidence="3 4">
    <name type="scientific">Panicum virgatum</name>
    <name type="common">Blackwell switchgrass</name>
    <dbReference type="NCBI Taxonomy" id="38727"/>
    <lineage>
        <taxon>Eukaryota</taxon>
        <taxon>Viridiplantae</taxon>
        <taxon>Streptophyta</taxon>
        <taxon>Embryophyta</taxon>
        <taxon>Tracheophyta</taxon>
        <taxon>Spermatophyta</taxon>
        <taxon>Magnoliopsida</taxon>
        <taxon>Liliopsida</taxon>
        <taxon>Poales</taxon>
        <taxon>Poaceae</taxon>
        <taxon>PACMAD clade</taxon>
        <taxon>Panicoideae</taxon>
        <taxon>Panicodae</taxon>
        <taxon>Paniceae</taxon>
        <taxon>Panicinae</taxon>
        <taxon>Panicum</taxon>
        <taxon>Panicum sect. Hiantes</taxon>
    </lineage>
</organism>
<keyword evidence="2" id="KW-1133">Transmembrane helix</keyword>
<dbReference type="PANTHER" id="PTHR33115">
    <property type="entry name" value="ARM REPEAT SUPERFAMILY PROTEIN"/>
    <property type="match status" value="1"/>
</dbReference>
<keyword evidence="4" id="KW-1185">Reference proteome</keyword>
<keyword evidence="2" id="KW-0812">Transmembrane</keyword>